<protein>
    <submittedName>
        <fullName evidence="1">Uncharacterized protein</fullName>
    </submittedName>
</protein>
<evidence type="ECO:0000313" key="1">
    <source>
        <dbReference type="EMBL" id="GAA5213453.1"/>
    </source>
</evidence>
<dbReference type="EMBL" id="BAABJR010000015">
    <property type="protein sequence ID" value="GAA5213453.1"/>
    <property type="molecule type" value="Genomic_DNA"/>
</dbReference>
<gene>
    <name evidence="1" type="ORF">GCM10023323_54490</name>
</gene>
<reference evidence="2" key="1">
    <citation type="journal article" date="2019" name="Int. J. Syst. Evol. Microbiol.">
        <title>The Global Catalogue of Microorganisms (GCM) 10K type strain sequencing project: providing services to taxonomists for standard genome sequencing and annotation.</title>
        <authorList>
            <consortium name="The Broad Institute Genomics Platform"/>
            <consortium name="The Broad Institute Genome Sequencing Center for Infectious Disease"/>
            <person name="Wu L."/>
            <person name="Ma J."/>
        </authorList>
    </citation>
    <scope>NUCLEOTIDE SEQUENCE [LARGE SCALE GENOMIC DNA]</scope>
    <source>
        <strain evidence="2">JCM 18306</strain>
    </source>
</reference>
<proteinExistence type="predicted"/>
<comment type="caution">
    <text evidence="1">The sequence shown here is derived from an EMBL/GenBank/DDBJ whole genome shotgun (WGS) entry which is preliminary data.</text>
</comment>
<sequence length="99" mass="10656">MEGSRRAEEYGRRSVRLGARTPVESARRTHCGAMDLYKQGGMVRREREVPRAALDGYGGSGDLGWQPTGNASLPCAAADCTCWRSGADMRHGPQGVGTM</sequence>
<name>A0ABP9T8V0_9ACTN</name>
<organism evidence="1 2">
    <name type="scientific">Streptomyces thinghirensis</name>
    <dbReference type="NCBI Taxonomy" id="551547"/>
    <lineage>
        <taxon>Bacteria</taxon>
        <taxon>Bacillati</taxon>
        <taxon>Actinomycetota</taxon>
        <taxon>Actinomycetes</taxon>
        <taxon>Kitasatosporales</taxon>
        <taxon>Streptomycetaceae</taxon>
        <taxon>Streptomyces</taxon>
    </lineage>
</organism>
<dbReference type="Proteomes" id="UP001499878">
    <property type="component" value="Unassembled WGS sequence"/>
</dbReference>
<accession>A0ABP9T8V0</accession>
<evidence type="ECO:0000313" key="2">
    <source>
        <dbReference type="Proteomes" id="UP001499878"/>
    </source>
</evidence>
<keyword evidence="2" id="KW-1185">Reference proteome</keyword>